<accession>A0A382VFJ3</accession>
<evidence type="ECO:0000256" key="2">
    <source>
        <dbReference type="SAM" id="MobiDB-lite"/>
    </source>
</evidence>
<evidence type="ECO:0000259" key="3">
    <source>
        <dbReference type="Pfam" id="PF01408"/>
    </source>
</evidence>
<organism evidence="4">
    <name type="scientific">marine metagenome</name>
    <dbReference type="NCBI Taxonomy" id="408172"/>
    <lineage>
        <taxon>unclassified sequences</taxon>
        <taxon>metagenomes</taxon>
        <taxon>ecological metagenomes</taxon>
    </lineage>
</organism>
<dbReference type="PANTHER" id="PTHR43818:SF11">
    <property type="entry name" value="BCDNA.GH03377"/>
    <property type="match status" value="1"/>
</dbReference>
<dbReference type="InterPro" id="IPR050463">
    <property type="entry name" value="Gfo/Idh/MocA_oxidrdct_glycsds"/>
</dbReference>
<dbReference type="InterPro" id="IPR000683">
    <property type="entry name" value="Gfo/Idh/MocA-like_OxRdtase_N"/>
</dbReference>
<reference evidence="4" key="1">
    <citation type="submission" date="2018-05" db="EMBL/GenBank/DDBJ databases">
        <authorList>
            <person name="Lanie J.A."/>
            <person name="Ng W.-L."/>
            <person name="Kazmierczak K.M."/>
            <person name="Andrzejewski T.M."/>
            <person name="Davidsen T.M."/>
            <person name="Wayne K.J."/>
            <person name="Tettelin H."/>
            <person name="Glass J.I."/>
            <person name="Rusch D."/>
            <person name="Podicherti R."/>
            <person name="Tsui H.-C.T."/>
            <person name="Winkler M.E."/>
        </authorList>
    </citation>
    <scope>NUCLEOTIDE SEQUENCE</scope>
</reference>
<dbReference type="GO" id="GO:0000166">
    <property type="term" value="F:nucleotide binding"/>
    <property type="evidence" value="ECO:0007669"/>
    <property type="project" value="InterPro"/>
</dbReference>
<proteinExistence type="predicted"/>
<evidence type="ECO:0000313" key="4">
    <source>
        <dbReference type="EMBL" id="SVD45296.1"/>
    </source>
</evidence>
<name>A0A382VFJ3_9ZZZZ</name>
<dbReference type="Pfam" id="PF01408">
    <property type="entry name" value="GFO_IDH_MocA"/>
    <property type="match status" value="1"/>
</dbReference>
<sequence length="129" mass="14016">MAVKGPLGTKKKASVKPRASSAKRGGRSVRGATTAGPIRVGILGQGRSGLDIHARFFTQFPRNYRIAAISDLLRERRTRAESELGCDTYRDYRQLLARDDIDLVVNSLPSHLHPTVTAEALGAGHHVVC</sequence>
<dbReference type="EMBL" id="UINC01151595">
    <property type="protein sequence ID" value="SVD45296.1"/>
    <property type="molecule type" value="Genomic_DNA"/>
</dbReference>
<gene>
    <name evidence="4" type="ORF">METZ01_LOCUS398150</name>
</gene>
<dbReference type="AlphaFoldDB" id="A0A382VFJ3"/>
<keyword evidence="1" id="KW-0560">Oxidoreductase</keyword>
<dbReference type="SUPFAM" id="SSF51735">
    <property type="entry name" value="NAD(P)-binding Rossmann-fold domains"/>
    <property type="match status" value="1"/>
</dbReference>
<feature type="non-terminal residue" evidence="4">
    <location>
        <position position="129"/>
    </location>
</feature>
<evidence type="ECO:0000256" key="1">
    <source>
        <dbReference type="ARBA" id="ARBA00023002"/>
    </source>
</evidence>
<feature type="domain" description="Gfo/Idh/MocA-like oxidoreductase N-terminal" evidence="3">
    <location>
        <begin position="38"/>
        <end position="129"/>
    </location>
</feature>
<dbReference type="GO" id="GO:0016491">
    <property type="term" value="F:oxidoreductase activity"/>
    <property type="evidence" value="ECO:0007669"/>
    <property type="project" value="UniProtKB-KW"/>
</dbReference>
<dbReference type="InterPro" id="IPR036291">
    <property type="entry name" value="NAD(P)-bd_dom_sf"/>
</dbReference>
<dbReference type="PANTHER" id="PTHR43818">
    <property type="entry name" value="BCDNA.GH03377"/>
    <property type="match status" value="1"/>
</dbReference>
<protein>
    <recommendedName>
        <fullName evidence="3">Gfo/Idh/MocA-like oxidoreductase N-terminal domain-containing protein</fullName>
    </recommendedName>
</protein>
<dbReference type="Gene3D" id="3.40.50.720">
    <property type="entry name" value="NAD(P)-binding Rossmann-like Domain"/>
    <property type="match status" value="1"/>
</dbReference>
<feature type="region of interest" description="Disordered" evidence="2">
    <location>
        <begin position="1"/>
        <end position="33"/>
    </location>
</feature>